<gene>
    <name evidence="8" type="ORF">A3F15_02640</name>
</gene>
<evidence type="ECO:0000256" key="1">
    <source>
        <dbReference type="ARBA" id="ARBA00004141"/>
    </source>
</evidence>
<dbReference type="GO" id="GO:0000271">
    <property type="term" value="P:polysaccharide biosynthetic process"/>
    <property type="evidence" value="ECO:0007669"/>
    <property type="project" value="InterPro"/>
</dbReference>
<feature type="transmembrane region" description="Helical" evidence="6">
    <location>
        <begin position="146"/>
        <end position="165"/>
    </location>
</feature>
<evidence type="ECO:0000313" key="9">
    <source>
        <dbReference type="Proteomes" id="UP000177078"/>
    </source>
</evidence>
<dbReference type="PANTHER" id="PTHR38459:SF1">
    <property type="entry name" value="PROPHAGE BACTOPRENOL-LINKED GLUCOSE TRANSLOCASE HOMOLOG"/>
    <property type="match status" value="1"/>
</dbReference>
<organism evidence="8 9">
    <name type="scientific">Candidatus Wildermuthbacteria bacterium RIFCSPHIGHO2_12_FULL_40_12</name>
    <dbReference type="NCBI Taxonomy" id="1802457"/>
    <lineage>
        <taxon>Bacteria</taxon>
        <taxon>Candidatus Wildermuthiibacteriota</taxon>
    </lineage>
</organism>
<evidence type="ECO:0000256" key="2">
    <source>
        <dbReference type="ARBA" id="ARBA00009399"/>
    </source>
</evidence>
<dbReference type="InterPro" id="IPR007267">
    <property type="entry name" value="GtrA_DPMS_TM"/>
</dbReference>
<feature type="transmembrane region" description="Helical" evidence="6">
    <location>
        <begin position="177"/>
        <end position="197"/>
    </location>
</feature>
<name>A0A1G2RBW1_9BACT</name>
<comment type="subcellular location">
    <subcellularLocation>
        <location evidence="1">Membrane</location>
        <topology evidence="1">Multi-pass membrane protein</topology>
    </subcellularLocation>
</comment>
<evidence type="ECO:0000256" key="6">
    <source>
        <dbReference type="SAM" id="Phobius"/>
    </source>
</evidence>
<evidence type="ECO:0000256" key="5">
    <source>
        <dbReference type="ARBA" id="ARBA00023136"/>
    </source>
</evidence>
<dbReference type="Pfam" id="PF04138">
    <property type="entry name" value="GtrA_DPMS_TM"/>
    <property type="match status" value="1"/>
</dbReference>
<keyword evidence="3 6" id="KW-0812">Transmembrane</keyword>
<dbReference type="STRING" id="1802457.A3F15_02640"/>
<reference evidence="8 9" key="1">
    <citation type="journal article" date="2016" name="Nat. Commun.">
        <title>Thousands of microbial genomes shed light on interconnected biogeochemical processes in an aquifer system.</title>
        <authorList>
            <person name="Anantharaman K."/>
            <person name="Brown C.T."/>
            <person name="Hug L.A."/>
            <person name="Sharon I."/>
            <person name="Castelle C.J."/>
            <person name="Probst A.J."/>
            <person name="Thomas B.C."/>
            <person name="Singh A."/>
            <person name="Wilkins M.J."/>
            <person name="Karaoz U."/>
            <person name="Brodie E.L."/>
            <person name="Williams K.H."/>
            <person name="Hubbard S.S."/>
            <person name="Banfield J.F."/>
        </authorList>
    </citation>
    <scope>NUCLEOTIDE SEQUENCE [LARGE SCALE GENOMIC DNA]</scope>
</reference>
<comment type="caution">
    <text evidence="8">The sequence shown here is derived from an EMBL/GenBank/DDBJ whole genome shotgun (WGS) entry which is preliminary data.</text>
</comment>
<keyword evidence="5 6" id="KW-0472">Membrane</keyword>
<proteinExistence type="inferred from homology"/>
<evidence type="ECO:0000256" key="3">
    <source>
        <dbReference type="ARBA" id="ARBA00022692"/>
    </source>
</evidence>
<dbReference type="PANTHER" id="PTHR38459">
    <property type="entry name" value="PROPHAGE BACTOPRENOL-LINKED GLUCOSE TRANSLOCASE HOMOLOG"/>
    <property type="match status" value="1"/>
</dbReference>
<sequence length="206" mass="23230">MNSKNKDFILSLLCGFLAGIFLLAIVKNPYVTEFKGLNNLGGVVWLLPLLFAFLFFLAIAIAKTLFRRVLFLMQIGKFAESGVLNTLIDIGILNLLSWWFNIFSGPWLIIMNIVAFAFATTNSYFWNKFWTFEKKEGAANGEFITFFIVSVIGIGINTSIVYFGTTFMDPLLNVSNAAWLDVVKVGATFASMIWNFAGYKFIVFKK</sequence>
<dbReference type="AlphaFoldDB" id="A0A1G2RBW1"/>
<evidence type="ECO:0000259" key="7">
    <source>
        <dbReference type="Pfam" id="PF04138"/>
    </source>
</evidence>
<protein>
    <recommendedName>
        <fullName evidence="7">GtrA/DPMS transmembrane domain-containing protein</fullName>
    </recommendedName>
</protein>
<evidence type="ECO:0000256" key="4">
    <source>
        <dbReference type="ARBA" id="ARBA00022989"/>
    </source>
</evidence>
<comment type="similarity">
    <text evidence="2">Belongs to the GtrA family.</text>
</comment>
<feature type="domain" description="GtrA/DPMS transmembrane" evidence="7">
    <location>
        <begin position="77"/>
        <end position="204"/>
    </location>
</feature>
<evidence type="ECO:0000313" key="8">
    <source>
        <dbReference type="EMBL" id="OHA70313.1"/>
    </source>
</evidence>
<feature type="transmembrane region" description="Helical" evidence="6">
    <location>
        <begin position="45"/>
        <end position="66"/>
    </location>
</feature>
<keyword evidence="4 6" id="KW-1133">Transmembrane helix</keyword>
<feature type="transmembrane region" description="Helical" evidence="6">
    <location>
        <begin position="7"/>
        <end position="25"/>
    </location>
</feature>
<feature type="transmembrane region" description="Helical" evidence="6">
    <location>
        <begin position="106"/>
        <end position="125"/>
    </location>
</feature>
<dbReference type="InterPro" id="IPR051401">
    <property type="entry name" value="GtrA_CellWall_Glycosyl"/>
</dbReference>
<dbReference type="EMBL" id="MHUC01000032">
    <property type="protein sequence ID" value="OHA70313.1"/>
    <property type="molecule type" value="Genomic_DNA"/>
</dbReference>
<accession>A0A1G2RBW1</accession>
<feature type="transmembrane region" description="Helical" evidence="6">
    <location>
        <begin position="78"/>
        <end position="100"/>
    </location>
</feature>
<dbReference type="GO" id="GO:0005886">
    <property type="term" value="C:plasma membrane"/>
    <property type="evidence" value="ECO:0007669"/>
    <property type="project" value="TreeGrafter"/>
</dbReference>
<dbReference type="Proteomes" id="UP000177078">
    <property type="component" value="Unassembled WGS sequence"/>
</dbReference>